<evidence type="ECO:0000256" key="2">
    <source>
        <dbReference type="ARBA" id="ARBA00011881"/>
    </source>
</evidence>
<proteinExistence type="inferred from homology"/>
<dbReference type="InterPro" id="IPR020843">
    <property type="entry name" value="ER"/>
</dbReference>
<dbReference type="RefSeq" id="WP_237265944.1">
    <property type="nucleotide sequence ID" value="NZ_JBFQGM010000008.1"/>
</dbReference>
<keyword evidence="6" id="KW-0862">Zinc</keyword>
<dbReference type="InterPro" id="IPR013154">
    <property type="entry name" value="ADH-like_N"/>
</dbReference>
<evidence type="ECO:0000259" key="7">
    <source>
        <dbReference type="SMART" id="SM00829"/>
    </source>
</evidence>
<organism evidence="8 9">
    <name type="scientific">Scytonema tolypothrichoides VB-61278_2</name>
    <dbReference type="NCBI Taxonomy" id="3232314"/>
    <lineage>
        <taxon>Bacteria</taxon>
        <taxon>Bacillati</taxon>
        <taxon>Cyanobacteriota</taxon>
        <taxon>Cyanophyceae</taxon>
        <taxon>Nostocales</taxon>
        <taxon>Scytonemataceae</taxon>
        <taxon>Scytonema</taxon>
    </lineage>
</organism>
<dbReference type="Proteomes" id="UP001628874">
    <property type="component" value="Unassembled WGS sequence"/>
</dbReference>
<dbReference type="InterPro" id="IPR036291">
    <property type="entry name" value="NAD(P)-bd_dom_sf"/>
</dbReference>
<keyword evidence="4" id="KW-0521">NADP</keyword>
<comment type="similarity">
    <text evidence="6">Belongs to the zinc-containing alcohol dehydrogenase family. Quinone oxidoreductase subfamily.</text>
</comment>
<evidence type="ECO:0000256" key="4">
    <source>
        <dbReference type="ARBA" id="ARBA00022857"/>
    </source>
</evidence>
<dbReference type="NCBIfam" id="TIGR02817">
    <property type="entry name" value="adh_fam_1"/>
    <property type="match status" value="1"/>
</dbReference>
<evidence type="ECO:0000313" key="8">
    <source>
        <dbReference type="EMBL" id="MFL9463440.1"/>
    </source>
</evidence>
<dbReference type="PANTHER" id="PTHR44154">
    <property type="entry name" value="QUINONE OXIDOREDUCTASE"/>
    <property type="match status" value="1"/>
</dbReference>
<dbReference type="Pfam" id="PF13602">
    <property type="entry name" value="ADH_zinc_N_2"/>
    <property type="match status" value="1"/>
</dbReference>
<dbReference type="PROSITE" id="PS01162">
    <property type="entry name" value="QOR_ZETA_CRYSTAL"/>
    <property type="match status" value="1"/>
</dbReference>
<evidence type="ECO:0000256" key="1">
    <source>
        <dbReference type="ARBA" id="ARBA00004496"/>
    </source>
</evidence>
<keyword evidence="5" id="KW-0694">RNA-binding</keyword>
<dbReference type="EMBL" id="JBFQGM010000008">
    <property type="protein sequence ID" value="MFL9463440.1"/>
    <property type="molecule type" value="Genomic_DNA"/>
</dbReference>
<dbReference type="InterPro" id="IPR011032">
    <property type="entry name" value="GroES-like_sf"/>
</dbReference>
<reference evidence="8 9" key="1">
    <citation type="submission" date="2024-07" db="EMBL/GenBank/DDBJ databases">
        <authorList>
            <person name="Tripathy S."/>
        </authorList>
    </citation>
    <scope>NUCLEOTIDE SEQUENCE [LARGE SCALE GENOMIC DNA]</scope>
    <source>
        <strain evidence="8 9">VB-61278_2</strain>
    </source>
</reference>
<keyword evidence="9" id="KW-1185">Reference proteome</keyword>
<evidence type="ECO:0000256" key="3">
    <source>
        <dbReference type="ARBA" id="ARBA00022490"/>
    </source>
</evidence>
<dbReference type="SMART" id="SM00829">
    <property type="entry name" value="PKS_ER"/>
    <property type="match status" value="1"/>
</dbReference>
<comment type="subcellular location">
    <subcellularLocation>
        <location evidence="1">Cytoplasm</location>
    </subcellularLocation>
</comment>
<dbReference type="InterPro" id="IPR002364">
    <property type="entry name" value="Quin_OxRdtase/zeta-crystal_CS"/>
</dbReference>
<comment type="caution">
    <text evidence="8">The sequence shown here is derived from an EMBL/GenBank/DDBJ whole genome shotgun (WGS) entry which is preliminary data.</text>
</comment>
<protein>
    <recommendedName>
        <fullName evidence="6">Zinc-type alcohol dehydrogenase-like protein</fullName>
    </recommendedName>
</protein>
<name>A0ABW8WR35_9CYAN</name>
<evidence type="ECO:0000313" key="9">
    <source>
        <dbReference type="Proteomes" id="UP001628874"/>
    </source>
</evidence>
<dbReference type="Gene3D" id="3.90.180.10">
    <property type="entry name" value="Medium-chain alcohol dehydrogenases, catalytic domain"/>
    <property type="match status" value="1"/>
</dbReference>
<dbReference type="InterPro" id="IPR014182">
    <property type="entry name" value="ADH_Zn_typ-1"/>
</dbReference>
<dbReference type="CDD" id="cd08252">
    <property type="entry name" value="AL_MDR"/>
    <property type="match status" value="1"/>
</dbReference>
<dbReference type="SUPFAM" id="SSF51735">
    <property type="entry name" value="NAD(P)-binding Rossmann-fold domains"/>
    <property type="match status" value="1"/>
</dbReference>
<accession>A0ABW8WR35</accession>
<keyword evidence="6" id="KW-0479">Metal-binding</keyword>
<dbReference type="Pfam" id="PF08240">
    <property type="entry name" value="ADH_N"/>
    <property type="match status" value="1"/>
</dbReference>
<evidence type="ECO:0000256" key="6">
    <source>
        <dbReference type="RuleBase" id="RU364000"/>
    </source>
</evidence>
<gene>
    <name evidence="8" type="ORF">AB0759_22780</name>
</gene>
<dbReference type="SUPFAM" id="SSF50129">
    <property type="entry name" value="GroES-like"/>
    <property type="match status" value="1"/>
</dbReference>
<keyword evidence="6" id="KW-0560">Oxidoreductase</keyword>
<evidence type="ECO:0000256" key="5">
    <source>
        <dbReference type="ARBA" id="ARBA00022884"/>
    </source>
</evidence>
<dbReference type="InterPro" id="IPR051603">
    <property type="entry name" value="Zinc-ADH_QOR/CCCR"/>
</dbReference>
<comment type="subunit">
    <text evidence="2">Homotetramer.</text>
</comment>
<feature type="domain" description="Enoyl reductase (ER)" evidence="7">
    <location>
        <begin position="33"/>
        <end position="360"/>
    </location>
</feature>
<sequence>MRRRSTAVKGAEKIDFHRYLTKTMKAIAVDYTRPNHTPECFAEITIEQPTIGAKDLLVRVQAISVNPVDYKVRSSIQDKQSTPRILGWDAAGVVEQVGLQVSLFKPGDEVYYAGSITRPGSNSELHAVDERIVGRKPAYLSFEQAAALPLTTITAWEALFERMAIAPQTSASKRDKHILIIGGAGGVGSIAIQLAKQVAGLTVIATASRPETFEWCLNMGADYTINHHQPFKTELKKIGIQEVDYILCLNDTEQHLVNMAETIKPQGKICSIVETEHPLDMNLLKNKSVTFAWEFMFTRSMYETDDIQAQHEILNKVSTLIDQQVIQSTMTEHLGALNPENLAKAHTQLESGRTIGKLVLSGFAQ</sequence>
<dbReference type="PANTHER" id="PTHR44154:SF1">
    <property type="entry name" value="QUINONE OXIDOREDUCTASE"/>
    <property type="match status" value="1"/>
</dbReference>
<keyword evidence="3" id="KW-0963">Cytoplasm</keyword>
<dbReference type="Gene3D" id="3.40.50.720">
    <property type="entry name" value="NAD(P)-binding Rossmann-like Domain"/>
    <property type="match status" value="1"/>
</dbReference>